<keyword evidence="2" id="KW-0813">Transport</keyword>
<dbReference type="Proteomes" id="UP001208567">
    <property type="component" value="Unassembled WGS sequence"/>
</dbReference>
<sequence length="479" mass="51044">MKKDNYKWIALSCTTIGALFSVLSGSTLMIALPVIMKDLNASMNVVTWTIMGYMLAMTILVPSIGRMADMVGRKKLYVSGFALFTVASLLCAISQTGVQLLIYRLIQAVGGSLMVANSTAIVADAFPKKELGKALGINSMIISIASVIGPILGGFLINVGWRSIFYINIPIGIIGTLWAAFQLKETSVLSEKQKFDIKGTLTFSTGMLALLVALSFGGFIGWFNFAVIGLIAVSIALLWWFVRIENKTEEPMLDLRLLKTRVLAFAYASNLLNGVARGAVTFLLIFFFQGIKGIDPIVAGMLLAPMAISMMIISPISGYLSDKYGARILSSVGLLVSAIGLLGMMFITSTTSVAELVIWMLIMGIGSGMFFSPNTSAIMGMVPANKRGVAAGVRTMATNAGNVLSIAISMAIISSSISPDAMQALFIGTQVGSEGIAIGQFVSGLRMAFTISFIFSIIAAVISYLRGPEPVWSQEENAA</sequence>
<dbReference type="RefSeq" id="WP_264848814.1">
    <property type="nucleotide sequence ID" value="NZ_BRXR01000001.1"/>
</dbReference>
<feature type="transmembrane region" description="Helical" evidence="7">
    <location>
        <begin position="353"/>
        <end position="371"/>
    </location>
</feature>
<evidence type="ECO:0000313" key="10">
    <source>
        <dbReference type="Proteomes" id="UP001208567"/>
    </source>
</evidence>
<feature type="domain" description="Major facilitator superfamily (MFS) profile" evidence="8">
    <location>
        <begin position="10"/>
        <end position="471"/>
    </location>
</feature>
<protein>
    <submittedName>
        <fullName evidence="9">MFS transporter</fullName>
    </submittedName>
</protein>
<dbReference type="Pfam" id="PF07690">
    <property type="entry name" value="MFS_1"/>
    <property type="match status" value="2"/>
</dbReference>
<organism evidence="9 10">
    <name type="scientific">Clostridium omnivorum</name>
    <dbReference type="NCBI Taxonomy" id="1604902"/>
    <lineage>
        <taxon>Bacteria</taxon>
        <taxon>Bacillati</taxon>
        <taxon>Bacillota</taxon>
        <taxon>Clostridia</taxon>
        <taxon>Eubacteriales</taxon>
        <taxon>Clostridiaceae</taxon>
        <taxon>Clostridium</taxon>
    </lineage>
</organism>
<keyword evidence="4 7" id="KW-0812">Transmembrane</keyword>
<comment type="caution">
    <text evidence="9">The sequence shown here is derived from an EMBL/GenBank/DDBJ whole genome shotgun (WGS) entry which is preliminary data.</text>
</comment>
<dbReference type="InterPro" id="IPR011701">
    <property type="entry name" value="MFS"/>
</dbReference>
<dbReference type="SUPFAM" id="SSF103473">
    <property type="entry name" value="MFS general substrate transporter"/>
    <property type="match status" value="2"/>
</dbReference>
<dbReference type="PROSITE" id="PS00216">
    <property type="entry name" value="SUGAR_TRANSPORT_1"/>
    <property type="match status" value="1"/>
</dbReference>
<dbReference type="InterPro" id="IPR036259">
    <property type="entry name" value="MFS_trans_sf"/>
</dbReference>
<reference evidence="9 10" key="1">
    <citation type="journal article" date="2024" name="Int. J. Syst. Evol. Microbiol.">
        <title>Clostridium omnivorum sp. nov., isolated from anoxic soil under the treatment of reductive soil disinfestation.</title>
        <authorList>
            <person name="Ueki A."/>
            <person name="Tonouchi A."/>
            <person name="Kaku N."/>
            <person name="Honma S."/>
            <person name="Ueki K."/>
        </authorList>
    </citation>
    <scope>NUCLEOTIDE SEQUENCE [LARGE SCALE GENOMIC DNA]</scope>
    <source>
        <strain evidence="9 10">E14</strain>
    </source>
</reference>
<feature type="transmembrane region" description="Helical" evidence="7">
    <location>
        <begin position="447"/>
        <end position="465"/>
    </location>
</feature>
<feature type="transmembrane region" description="Helical" evidence="7">
    <location>
        <begin position="328"/>
        <end position="347"/>
    </location>
</feature>
<accession>A0ABQ5N2T8</accession>
<evidence type="ECO:0000256" key="6">
    <source>
        <dbReference type="ARBA" id="ARBA00023136"/>
    </source>
</evidence>
<dbReference type="InterPro" id="IPR020846">
    <property type="entry name" value="MFS_dom"/>
</dbReference>
<feature type="transmembrane region" description="Helical" evidence="7">
    <location>
        <begin position="262"/>
        <end position="291"/>
    </location>
</feature>
<feature type="transmembrane region" description="Helical" evidence="7">
    <location>
        <begin position="41"/>
        <end position="64"/>
    </location>
</feature>
<keyword evidence="6 7" id="KW-0472">Membrane</keyword>
<comment type="subcellular location">
    <subcellularLocation>
        <location evidence="1">Cell membrane</location>
        <topology evidence="1">Multi-pass membrane protein</topology>
    </subcellularLocation>
</comment>
<feature type="transmembrane region" description="Helical" evidence="7">
    <location>
        <begin position="297"/>
        <end position="316"/>
    </location>
</feature>
<evidence type="ECO:0000256" key="3">
    <source>
        <dbReference type="ARBA" id="ARBA00022475"/>
    </source>
</evidence>
<evidence type="ECO:0000259" key="8">
    <source>
        <dbReference type="PROSITE" id="PS50850"/>
    </source>
</evidence>
<feature type="transmembrane region" description="Helical" evidence="7">
    <location>
        <begin position="135"/>
        <end position="157"/>
    </location>
</feature>
<evidence type="ECO:0000313" key="9">
    <source>
        <dbReference type="EMBL" id="GLC29522.1"/>
    </source>
</evidence>
<keyword evidence="5 7" id="KW-1133">Transmembrane helix</keyword>
<dbReference type="Gene3D" id="1.20.1250.20">
    <property type="entry name" value="MFS general substrate transporter like domains"/>
    <property type="match status" value="1"/>
</dbReference>
<evidence type="ECO:0000256" key="4">
    <source>
        <dbReference type="ARBA" id="ARBA00022692"/>
    </source>
</evidence>
<feature type="transmembrane region" description="Helical" evidence="7">
    <location>
        <begin position="222"/>
        <end position="242"/>
    </location>
</feature>
<dbReference type="EMBL" id="BRXR01000001">
    <property type="protein sequence ID" value="GLC29522.1"/>
    <property type="molecule type" value="Genomic_DNA"/>
</dbReference>
<dbReference type="PANTHER" id="PTHR42718">
    <property type="entry name" value="MAJOR FACILITATOR SUPERFAMILY MULTIDRUG TRANSPORTER MFSC"/>
    <property type="match status" value="1"/>
</dbReference>
<evidence type="ECO:0000256" key="2">
    <source>
        <dbReference type="ARBA" id="ARBA00022448"/>
    </source>
</evidence>
<keyword evidence="3" id="KW-1003">Cell membrane</keyword>
<proteinExistence type="predicted"/>
<name>A0ABQ5N2T8_9CLOT</name>
<feature type="transmembrane region" description="Helical" evidence="7">
    <location>
        <begin position="76"/>
        <end position="95"/>
    </location>
</feature>
<evidence type="ECO:0000256" key="1">
    <source>
        <dbReference type="ARBA" id="ARBA00004651"/>
    </source>
</evidence>
<dbReference type="Gene3D" id="1.20.1720.10">
    <property type="entry name" value="Multidrug resistance protein D"/>
    <property type="match status" value="1"/>
</dbReference>
<dbReference type="NCBIfam" id="TIGR00711">
    <property type="entry name" value="efflux_EmrB"/>
    <property type="match status" value="1"/>
</dbReference>
<gene>
    <name evidence="9" type="ORF">bsdE14_09320</name>
</gene>
<keyword evidence="10" id="KW-1185">Reference proteome</keyword>
<dbReference type="CDD" id="cd17321">
    <property type="entry name" value="MFS_MMR_MDR_like"/>
    <property type="match status" value="1"/>
</dbReference>
<dbReference type="InterPro" id="IPR005829">
    <property type="entry name" value="Sugar_transporter_CS"/>
</dbReference>
<evidence type="ECO:0000256" key="5">
    <source>
        <dbReference type="ARBA" id="ARBA00022989"/>
    </source>
</evidence>
<dbReference type="PANTHER" id="PTHR42718:SF46">
    <property type="entry name" value="BLR6921 PROTEIN"/>
    <property type="match status" value="1"/>
</dbReference>
<dbReference type="PRINTS" id="PR01036">
    <property type="entry name" value="TCRTETB"/>
</dbReference>
<dbReference type="InterPro" id="IPR004638">
    <property type="entry name" value="EmrB-like"/>
</dbReference>
<dbReference type="PROSITE" id="PS50850">
    <property type="entry name" value="MFS"/>
    <property type="match status" value="1"/>
</dbReference>
<feature type="transmembrane region" description="Helical" evidence="7">
    <location>
        <begin position="163"/>
        <end position="183"/>
    </location>
</feature>
<evidence type="ECO:0000256" key="7">
    <source>
        <dbReference type="SAM" id="Phobius"/>
    </source>
</evidence>